<dbReference type="RefSeq" id="XP_008078400.1">
    <property type="nucleotide sequence ID" value="XM_008080209.1"/>
</dbReference>
<dbReference type="OrthoDB" id="1470350at2759"/>
<keyword evidence="3" id="KW-0479">Metal-binding</keyword>
<evidence type="ECO:0000313" key="6">
    <source>
        <dbReference type="Proteomes" id="UP000016922"/>
    </source>
</evidence>
<dbReference type="GO" id="GO:0020037">
    <property type="term" value="F:heme binding"/>
    <property type="evidence" value="ECO:0007669"/>
    <property type="project" value="InterPro"/>
</dbReference>
<dbReference type="GO" id="GO:0008395">
    <property type="term" value="F:steroid hydroxylase activity"/>
    <property type="evidence" value="ECO:0007669"/>
    <property type="project" value="TreeGrafter"/>
</dbReference>
<dbReference type="InterPro" id="IPR050529">
    <property type="entry name" value="CYP450_sterol_14alpha_dmase"/>
</dbReference>
<dbReference type="InterPro" id="IPR036396">
    <property type="entry name" value="Cyt_P450_sf"/>
</dbReference>
<keyword evidence="6" id="KW-1185">Reference proteome</keyword>
<dbReference type="AlphaFoldDB" id="S3D9P0"/>
<dbReference type="PANTHER" id="PTHR24304:SF2">
    <property type="entry name" value="24-HYDROXYCHOLESTEROL 7-ALPHA-HYDROXYLASE"/>
    <property type="match status" value="1"/>
</dbReference>
<dbReference type="Proteomes" id="UP000016922">
    <property type="component" value="Unassembled WGS sequence"/>
</dbReference>
<dbReference type="GeneID" id="19469206"/>
<evidence type="ECO:0000313" key="5">
    <source>
        <dbReference type="EMBL" id="EPE34465.1"/>
    </source>
</evidence>
<organism evidence="5 6">
    <name type="scientific">Glarea lozoyensis (strain ATCC 20868 / MF5171)</name>
    <dbReference type="NCBI Taxonomy" id="1116229"/>
    <lineage>
        <taxon>Eukaryota</taxon>
        <taxon>Fungi</taxon>
        <taxon>Dikarya</taxon>
        <taxon>Ascomycota</taxon>
        <taxon>Pezizomycotina</taxon>
        <taxon>Leotiomycetes</taxon>
        <taxon>Helotiales</taxon>
        <taxon>Helotiaceae</taxon>
        <taxon>Glarea</taxon>
    </lineage>
</organism>
<dbReference type="Pfam" id="PF00067">
    <property type="entry name" value="p450"/>
    <property type="match status" value="1"/>
</dbReference>
<dbReference type="HOGENOM" id="CLU_1073824_0_0_1"/>
<gene>
    <name evidence="5" type="ORF">GLAREA_10159</name>
</gene>
<name>S3D9P0_GLAL2</name>
<dbReference type="PANTHER" id="PTHR24304">
    <property type="entry name" value="CYTOCHROME P450 FAMILY 7"/>
    <property type="match status" value="1"/>
</dbReference>
<sequence length="259" mass="29037">MHLLLTAENLWNNRHDRKLVLSSSLDGKCKVSLLQWVQATPLEGATNAFFGEALLARNPGLLDDFSEFDERSWQLSNKIPRPWPNKMQIAKQSSLDALTAYFQSPADERPGSCWLVQTLEKEMRAASIGDVDIAANLMMAYWVINGNAWKVCFWIMAYLAENQELYSAIKKEVAPVVAIAQSPNALSDCLDRCPLLTAVYQETLQVVTSSVSARNIIAHLELGGKLLQPGNMILILYRQILMNEEVLALMKPVLMLLVF</sequence>
<evidence type="ECO:0000256" key="4">
    <source>
        <dbReference type="ARBA" id="ARBA00023004"/>
    </source>
</evidence>
<accession>S3D9P0</accession>
<dbReference type="SUPFAM" id="SSF48264">
    <property type="entry name" value="Cytochrome P450"/>
    <property type="match status" value="1"/>
</dbReference>
<dbReference type="EMBL" id="KE145356">
    <property type="protein sequence ID" value="EPE34465.1"/>
    <property type="molecule type" value="Genomic_DNA"/>
</dbReference>
<keyword evidence="2" id="KW-0349">Heme</keyword>
<dbReference type="Gene3D" id="1.10.630.10">
    <property type="entry name" value="Cytochrome P450"/>
    <property type="match status" value="1"/>
</dbReference>
<evidence type="ECO:0000256" key="2">
    <source>
        <dbReference type="ARBA" id="ARBA00022617"/>
    </source>
</evidence>
<dbReference type="OMA" id="DTEIGPY"/>
<dbReference type="GO" id="GO:0016705">
    <property type="term" value="F:oxidoreductase activity, acting on paired donors, with incorporation or reduction of molecular oxygen"/>
    <property type="evidence" value="ECO:0007669"/>
    <property type="project" value="InterPro"/>
</dbReference>
<evidence type="ECO:0000256" key="3">
    <source>
        <dbReference type="ARBA" id="ARBA00022723"/>
    </source>
</evidence>
<proteinExistence type="inferred from homology"/>
<protein>
    <submittedName>
        <fullName evidence="5">Cytochrome P450</fullName>
    </submittedName>
</protein>
<dbReference type="GO" id="GO:0005506">
    <property type="term" value="F:iron ion binding"/>
    <property type="evidence" value="ECO:0007669"/>
    <property type="project" value="InterPro"/>
</dbReference>
<keyword evidence="4" id="KW-0408">Iron</keyword>
<reference evidence="5 6" key="1">
    <citation type="journal article" date="2013" name="BMC Genomics">
        <title>Genomics-driven discovery of the pneumocandin biosynthetic gene cluster in the fungus Glarea lozoyensis.</title>
        <authorList>
            <person name="Chen L."/>
            <person name="Yue Q."/>
            <person name="Zhang X."/>
            <person name="Xiang M."/>
            <person name="Wang C."/>
            <person name="Li S."/>
            <person name="Che Y."/>
            <person name="Ortiz-Lopez F.J."/>
            <person name="Bills G.F."/>
            <person name="Liu X."/>
            <person name="An Z."/>
        </authorList>
    </citation>
    <scope>NUCLEOTIDE SEQUENCE [LARGE SCALE GENOMIC DNA]</scope>
    <source>
        <strain evidence="6">ATCC 20868 / MF5171</strain>
    </source>
</reference>
<evidence type="ECO:0000256" key="1">
    <source>
        <dbReference type="ARBA" id="ARBA00010617"/>
    </source>
</evidence>
<dbReference type="STRING" id="1116229.S3D9P0"/>
<dbReference type="InterPro" id="IPR001128">
    <property type="entry name" value="Cyt_P450"/>
</dbReference>
<dbReference type="KEGG" id="glz:GLAREA_10159"/>
<comment type="similarity">
    <text evidence="1">Belongs to the cytochrome P450 family.</text>
</comment>